<gene>
    <name evidence="1" type="ORF">F8O03_04135</name>
</gene>
<proteinExistence type="predicted"/>
<dbReference type="AlphaFoldDB" id="A0A7J5B5S5"/>
<name>A0A7J5B5S5_9MICO</name>
<dbReference type="EMBL" id="WBJX01000001">
    <property type="protein sequence ID" value="KAB1639529.1"/>
    <property type="molecule type" value="Genomic_DNA"/>
</dbReference>
<dbReference type="Proteomes" id="UP000490386">
    <property type="component" value="Unassembled WGS sequence"/>
</dbReference>
<reference evidence="1 2" key="1">
    <citation type="submission" date="2019-09" db="EMBL/GenBank/DDBJ databases">
        <title>Phylogeny of genus Pseudoclavibacter and closely related genus.</title>
        <authorList>
            <person name="Li Y."/>
        </authorList>
    </citation>
    <scope>NUCLEOTIDE SEQUENCE [LARGE SCALE GENOMIC DNA]</scope>
    <source>
        <strain evidence="1 2">THG-MD12</strain>
    </source>
</reference>
<evidence type="ECO:0000313" key="1">
    <source>
        <dbReference type="EMBL" id="KAB1639529.1"/>
    </source>
</evidence>
<evidence type="ECO:0000313" key="2">
    <source>
        <dbReference type="Proteomes" id="UP000490386"/>
    </source>
</evidence>
<protein>
    <submittedName>
        <fullName evidence="1">Uncharacterized protein</fullName>
    </submittedName>
</protein>
<accession>A0A7J5B5S5</accession>
<organism evidence="1 2">
    <name type="scientific">Pseudoclavibacter terrae</name>
    <dbReference type="NCBI Taxonomy" id="1530195"/>
    <lineage>
        <taxon>Bacteria</taxon>
        <taxon>Bacillati</taxon>
        <taxon>Actinomycetota</taxon>
        <taxon>Actinomycetes</taxon>
        <taxon>Micrococcales</taxon>
        <taxon>Microbacteriaceae</taxon>
        <taxon>Pseudoclavibacter</taxon>
    </lineage>
</organism>
<sequence length="68" mass="6455">MGAIVAVGGTVTVGVGVGVGVGAGGSVPIPMPPPCCVTVATCSTLEPLTLALLPKVCPKTSGPVALVW</sequence>
<comment type="caution">
    <text evidence="1">The sequence shown here is derived from an EMBL/GenBank/DDBJ whole genome shotgun (WGS) entry which is preliminary data.</text>
</comment>
<keyword evidence="2" id="KW-1185">Reference proteome</keyword>